<dbReference type="Proteomes" id="UP000036987">
    <property type="component" value="Unassembled WGS sequence"/>
</dbReference>
<evidence type="ECO:0000313" key="2">
    <source>
        <dbReference type="EMBL" id="KMZ68933.1"/>
    </source>
</evidence>
<keyword evidence="1" id="KW-1133">Transmembrane helix</keyword>
<proteinExistence type="predicted"/>
<keyword evidence="1" id="KW-0472">Membrane</keyword>
<keyword evidence="1" id="KW-0812">Transmembrane</keyword>
<evidence type="ECO:0000256" key="1">
    <source>
        <dbReference type="SAM" id="Phobius"/>
    </source>
</evidence>
<protein>
    <submittedName>
        <fullName evidence="2">Uncharacterized protein</fullName>
    </submittedName>
</protein>
<name>A0A0K9PIN4_ZOSMR</name>
<comment type="caution">
    <text evidence="2">The sequence shown here is derived from an EMBL/GenBank/DDBJ whole genome shotgun (WGS) entry which is preliminary data.</text>
</comment>
<keyword evidence="3" id="KW-1185">Reference proteome</keyword>
<sequence>MEEKVEVSHRCLGNFGKLTQISKPIFLVFSMKLIFLFQYFFFQAFIISSTSNENKMVQWFHQYIVWIDKNVILQLISHAPMVINLLHKCIMFRSSFPHLR</sequence>
<dbReference type="EMBL" id="LFYR01000802">
    <property type="protein sequence ID" value="KMZ68933.1"/>
    <property type="molecule type" value="Genomic_DNA"/>
</dbReference>
<reference evidence="3" key="1">
    <citation type="journal article" date="2016" name="Nature">
        <title>The genome of the seagrass Zostera marina reveals angiosperm adaptation to the sea.</title>
        <authorList>
            <person name="Olsen J.L."/>
            <person name="Rouze P."/>
            <person name="Verhelst B."/>
            <person name="Lin Y.-C."/>
            <person name="Bayer T."/>
            <person name="Collen J."/>
            <person name="Dattolo E."/>
            <person name="De Paoli E."/>
            <person name="Dittami S."/>
            <person name="Maumus F."/>
            <person name="Michel G."/>
            <person name="Kersting A."/>
            <person name="Lauritano C."/>
            <person name="Lohaus R."/>
            <person name="Toepel M."/>
            <person name="Tonon T."/>
            <person name="Vanneste K."/>
            <person name="Amirebrahimi M."/>
            <person name="Brakel J."/>
            <person name="Bostroem C."/>
            <person name="Chovatia M."/>
            <person name="Grimwood J."/>
            <person name="Jenkins J.W."/>
            <person name="Jueterbock A."/>
            <person name="Mraz A."/>
            <person name="Stam W.T."/>
            <person name="Tice H."/>
            <person name="Bornberg-Bauer E."/>
            <person name="Green P.J."/>
            <person name="Pearson G.A."/>
            <person name="Procaccini G."/>
            <person name="Duarte C.M."/>
            <person name="Schmutz J."/>
            <person name="Reusch T.B.H."/>
            <person name="Van de Peer Y."/>
        </authorList>
    </citation>
    <scope>NUCLEOTIDE SEQUENCE [LARGE SCALE GENOMIC DNA]</scope>
    <source>
        <strain evidence="3">cv. Finnish</strain>
    </source>
</reference>
<organism evidence="2 3">
    <name type="scientific">Zostera marina</name>
    <name type="common">Eelgrass</name>
    <dbReference type="NCBI Taxonomy" id="29655"/>
    <lineage>
        <taxon>Eukaryota</taxon>
        <taxon>Viridiplantae</taxon>
        <taxon>Streptophyta</taxon>
        <taxon>Embryophyta</taxon>
        <taxon>Tracheophyta</taxon>
        <taxon>Spermatophyta</taxon>
        <taxon>Magnoliopsida</taxon>
        <taxon>Liliopsida</taxon>
        <taxon>Zosteraceae</taxon>
        <taxon>Zostera</taxon>
    </lineage>
</organism>
<evidence type="ECO:0000313" key="3">
    <source>
        <dbReference type="Proteomes" id="UP000036987"/>
    </source>
</evidence>
<gene>
    <name evidence="2" type="ORF">ZOSMA_2264G00010</name>
</gene>
<feature type="transmembrane region" description="Helical" evidence="1">
    <location>
        <begin position="25"/>
        <end position="47"/>
    </location>
</feature>
<accession>A0A0K9PIN4</accession>
<dbReference type="AlphaFoldDB" id="A0A0K9PIN4"/>